<feature type="compositionally biased region" description="Basic and acidic residues" evidence="3">
    <location>
        <begin position="950"/>
        <end position="975"/>
    </location>
</feature>
<feature type="region of interest" description="Disordered" evidence="3">
    <location>
        <begin position="950"/>
        <end position="1225"/>
    </location>
</feature>
<dbReference type="InterPro" id="IPR018159">
    <property type="entry name" value="Spectrin/alpha-actinin"/>
</dbReference>
<feature type="compositionally biased region" description="Basic and acidic residues" evidence="3">
    <location>
        <begin position="277"/>
        <end position="308"/>
    </location>
</feature>
<feature type="region of interest" description="Disordered" evidence="3">
    <location>
        <begin position="776"/>
        <end position="895"/>
    </location>
</feature>
<proteinExistence type="predicted"/>
<feature type="compositionally biased region" description="Basic and acidic residues" evidence="3">
    <location>
        <begin position="982"/>
        <end position="1034"/>
    </location>
</feature>
<evidence type="ECO:0000256" key="2">
    <source>
        <dbReference type="ARBA" id="ARBA00023203"/>
    </source>
</evidence>
<dbReference type="Proteomes" id="UP001460270">
    <property type="component" value="Unassembled WGS sequence"/>
</dbReference>
<dbReference type="GO" id="GO:0003779">
    <property type="term" value="F:actin binding"/>
    <property type="evidence" value="ECO:0007669"/>
    <property type="project" value="UniProtKB-KW"/>
</dbReference>
<sequence length="1274" mass="150735">MEEAGLFCRTLSDVEKSWSLLEKAEHEREGALTEALLRLEQLQQLAQKFERKASLRECYLDDTLRLIGRQDMRSLLSLEESQAAGRRLEALCADVWAREPRFSALREMALTIEREGYHSRERVIKREKDITVKRGSNRGKEEREERERERGPDHRERRISQQRESYKEVKEREERERGRRERERGLTSREKDPQEKDTTVKRELYRGKERGRERREREGYHCKERIKQREKDITVKRGSNRGKEREGRRGRERKRERGERERSPDHQERGISQQRESYTEVKKKRGREREREARGRRERERREGGERERALTIEREGYHSKEREEQNISRRWTDLQQQLQEQRGMLGNVVQTLSVLRDMELVSHELKLLQAQAAASDLGKQLTEVEALLQKQDLLEAQVSAQGEALSSIRSTALKGKGKDTQQVHSRLSALEAQYKSLESLSRSRRRDLESQLRLCEFLRDCDELEQWLFERLVRLQTTGLGRELSQIQQALHKHKVLEAELQAQEAVFRGVVSRGQDLVSKQNRDQQKTVQKWIRSLQKQWTHLNSESKAKRDRLEAASVVKQYFSEAVEAFTSLRPWRRRLGCFNTFTLSVSGVSDAVLLRGRGGVVLARRQEAPLTAEDHGKDEQSSAALLQRHLKLEKEMTAFGSEIVRLSEQAKAAARLSLITESRKRTCDVREHYVNDIGAAADQTSAAQRLFCRRGEGPRAVTSSPRAGSGRSPVSPAPRAENKAKVRFRYSRGEFSWDRNEVVTVVREEPDGDRVTARDARGNQQLIPKTYLTLLTPQTSTVDSPESSASPSGVSESPRTSSSSKPRRSRSMRRSTTEIHMSWSPDPQYERGSVEKTQRELEEEHQNLLNVCKVRPERKDQREKTRERRPEREDQREKTRERRELEQREEVWRRPRESWRRSIRTFSTCKNQREKNQRELEEEHQNLLNVCKVRPERKTRERRPERRSWSRERKCGEDPERAGEEHQNLLNVCKTRENRTREKDQREKTRERRPERGESWSRERKCGEDPERQRAGAEREEPERAGGRAPESAQWREKRNEEREKRKRKKDKEEKGGRERREKERERERREMIRERKEEGEKREEVREKEEKGKRRKEKEENGGREKERGKRERKKRKEEKRERRNERERKKEEGEERLREQERQKERGERENNKRQRKRERAGAERGERGEPDFHYERGSVEKAQRELEEEQQLISLRQSQQPSSFASSSGNVKVHVTRAQRRHQKLVYMNIQATETGFFVSSVQAPVSGGVSASPSLLQQLRRV</sequence>
<feature type="compositionally biased region" description="Basic and acidic residues" evidence="3">
    <location>
        <begin position="1042"/>
        <end position="1052"/>
    </location>
</feature>
<organism evidence="4 5">
    <name type="scientific">Mugilogobius chulae</name>
    <name type="common">yellowstripe goby</name>
    <dbReference type="NCBI Taxonomy" id="88201"/>
    <lineage>
        <taxon>Eukaryota</taxon>
        <taxon>Metazoa</taxon>
        <taxon>Chordata</taxon>
        <taxon>Craniata</taxon>
        <taxon>Vertebrata</taxon>
        <taxon>Euteleostomi</taxon>
        <taxon>Actinopterygii</taxon>
        <taxon>Neopterygii</taxon>
        <taxon>Teleostei</taxon>
        <taxon>Neoteleostei</taxon>
        <taxon>Acanthomorphata</taxon>
        <taxon>Gobiaria</taxon>
        <taxon>Gobiiformes</taxon>
        <taxon>Gobioidei</taxon>
        <taxon>Gobiidae</taxon>
        <taxon>Gobionellinae</taxon>
        <taxon>Mugilogobius</taxon>
    </lineage>
</organism>
<gene>
    <name evidence="4" type="ORF">WMY93_033750</name>
</gene>
<dbReference type="AlphaFoldDB" id="A0AAW0MK66"/>
<dbReference type="SUPFAM" id="SSF46966">
    <property type="entry name" value="Spectrin repeat"/>
    <property type="match status" value="3"/>
</dbReference>
<dbReference type="CDD" id="cd00176">
    <property type="entry name" value="SPEC"/>
    <property type="match status" value="1"/>
</dbReference>
<feature type="compositionally biased region" description="Low complexity" evidence="3">
    <location>
        <begin position="787"/>
        <end position="812"/>
    </location>
</feature>
<keyword evidence="1" id="KW-0677">Repeat</keyword>
<feature type="compositionally biased region" description="Basic and acidic residues" evidence="3">
    <location>
        <begin position="128"/>
        <end position="269"/>
    </location>
</feature>
<feature type="compositionally biased region" description="Basic and acidic residues" evidence="3">
    <location>
        <begin position="862"/>
        <end position="895"/>
    </location>
</feature>
<evidence type="ECO:0000313" key="5">
    <source>
        <dbReference type="Proteomes" id="UP001460270"/>
    </source>
</evidence>
<dbReference type="InterPro" id="IPR002017">
    <property type="entry name" value="Spectrin_repeat"/>
</dbReference>
<dbReference type="PANTHER" id="PTHR11915">
    <property type="entry name" value="SPECTRIN/FILAMIN RELATED CYTOSKELETAL PROTEIN"/>
    <property type="match status" value="1"/>
</dbReference>
<dbReference type="EMBL" id="JBBPFD010000245">
    <property type="protein sequence ID" value="KAK7879539.1"/>
    <property type="molecule type" value="Genomic_DNA"/>
</dbReference>
<feature type="compositionally biased region" description="Polar residues" evidence="3">
    <location>
        <begin position="776"/>
        <end position="786"/>
    </location>
</feature>
<reference evidence="5" key="1">
    <citation type="submission" date="2024-04" db="EMBL/GenBank/DDBJ databases">
        <title>Salinicola lusitanus LLJ914,a marine bacterium isolated from the Okinawa Trough.</title>
        <authorList>
            <person name="Li J."/>
        </authorList>
    </citation>
    <scope>NUCLEOTIDE SEQUENCE [LARGE SCALE GENOMIC DNA]</scope>
</reference>
<evidence type="ECO:0000256" key="1">
    <source>
        <dbReference type="ARBA" id="ARBA00022737"/>
    </source>
</evidence>
<feature type="compositionally biased region" description="Basic and acidic residues" evidence="3">
    <location>
        <begin position="1170"/>
        <end position="1196"/>
    </location>
</feature>
<feature type="region of interest" description="Disordered" evidence="3">
    <location>
        <begin position="128"/>
        <end position="308"/>
    </location>
</feature>
<protein>
    <submittedName>
        <fullName evidence="4">Uncharacterized protein</fullName>
    </submittedName>
</protein>
<feature type="compositionally biased region" description="Basic and acidic residues" evidence="3">
    <location>
        <begin position="836"/>
        <end position="854"/>
    </location>
</feature>
<keyword evidence="5" id="KW-1185">Reference proteome</keyword>
<dbReference type="SMART" id="SM00150">
    <property type="entry name" value="SPEC"/>
    <property type="match status" value="3"/>
</dbReference>
<feature type="compositionally biased region" description="Low complexity" evidence="3">
    <location>
        <begin position="1208"/>
        <end position="1219"/>
    </location>
</feature>
<feature type="compositionally biased region" description="Basic and acidic residues" evidence="3">
    <location>
        <begin position="1059"/>
        <end position="1119"/>
    </location>
</feature>
<keyword evidence="2" id="KW-0009">Actin-binding</keyword>
<comment type="caution">
    <text evidence="4">The sequence shown here is derived from an EMBL/GenBank/DDBJ whole genome shotgun (WGS) entry which is preliminary data.</text>
</comment>
<evidence type="ECO:0000256" key="3">
    <source>
        <dbReference type="SAM" id="MobiDB-lite"/>
    </source>
</evidence>
<feature type="region of interest" description="Disordered" evidence="3">
    <location>
        <begin position="704"/>
        <end position="730"/>
    </location>
</feature>
<name>A0AAW0MK66_9GOBI</name>
<accession>A0AAW0MK66</accession>
<feature type="compositionally biased region" description="Basic and acidic residues" evidence="3">
    <location>
        <begin position="1128"/>
        <end position="1163"/>
    </location>
</feature>
<dbReference type="Pfam" id="PF00435">
    <property type="entry name" value="Spectrin"/>
    <property type="match status" value="2"/>
</dbReference>
<evidence type="ECO:0000313" key="4">
    <source>
        <dbReference type="EMBL" id="KAK7879539.1"/>
    </source>
</evidence>
<dbReference type="Gene3D" id="1.20.58.60">
    <property type="match status" value="3"/>
</dbReference>